<keyword evidence="11" id="KW-0503">Monooxygenase</keyword>
<name>A0ABQ8TUJ5_PERAM</name>
<evidence type="ECO:0000256" key="12">
    <source>
        <dbReference type="ARBA" id="ARBA00023136"/>
    </source>
</evidence>
<proteinExistence type="inferred from homology"/>
<dbReference type="PANTHER" id="PTHR24291">
    <property type="entry name" value="CYTOCHROME P450 FAMILY 4"/>
    <property type="match status" value="1"/>
</dbReference>
<dbReference type="InterPro" id="IPR036396">
    <property type="entry name" value="Cyt_P450_sf"/>
</dbReference>
<dbReference type="PRINTS" id="PR00463">
    <property type="entry name" value="EP450I"/>
</dbReference>
<keyword evidence="5" id="KW-0349">Heme</keyword>
<reference evidence="13 14" key="1">
    <citation type="journal article" date="2022" name="Allergy">
        <title>Genome assembly and annotation of Periplaneta americana reveal a comprehensive cockroach allergen profile.</title>
        <authorList>
            <person name="Wang L."/>
            <person name="Xiong Q."/>
            <person name="Saelim N."/>
            <person name="Wang L."/>
            <person name="Nong W."/>
            <person name="Wan A.T."/>
            <person name="Shi M."/>
            <person name="Liu X."/>
            <person name="Cao Q."/>
            <person name="Hui J.H.L."/>
            <person name="Sookrung N."/>
            <person name="Leung T.F."/>
            <person name="Tungtrongchitr A."/>
            <person name="Tsui S.K.W."/>
        </authorList>
    </citation>
    <scope>NUCLEOTIDE SEQUENCE [LARGE SCALE GENOMIC DNA]</scope>
    <source>
        <strain evidence="13">PWHHKU_190912</strain>
    </source>
</reference>
<dbReference type="Pfam" id="PF00067">
    <property type="entry name" value="p450"/>
    <property type="match status" value="1"/>
</dbReference>
<comment type="similarity">
    <text evidence="4">Belongs to the cytochrome P450 family.</text>
</comment>
<comment type="cofactor">
    <cofactor evidence="1">
        <name>heme</name>
        <dbReference type="ChEBI" id="CHEBI:30413"/>
    </cofactor>
</comment>
<evidence type="ECO:0000313" key="13">
    <source>
        <dbReference type="EMBL" id="KAJ4450387.1"/>
    </source>
</evidence>
<gene>
    <name evidence="13" type="ORF">ANN_01808</name>
</gene>
<evidence type="ECO:0000256" key="5">
    <source>
        <dbReference type="ARBA" id="ARBA00022617"/>
    </source>
</evidence>
<keyword evidence="9" id="KW-0560">Oxidoreductase</keyword>
<evidence type="ECO:0000256" key="10">
    <source>
        <dbReference type="ARBA" id="ARBA00023004"/>
    </source>
</evidence>
<dbReference type="PRINTS" id="PR00385">
    <property type="entry name" value="P450"/>
</dbReference>
<dbReference type="SUPFAM" id="SSF48264">
    <property type="entry name" value="Cytochrome P450"/>
    <property type="match status" value="1"/>
</dbReference>
<evidence type="ECO:0000256" key="6">
    <source>
        <dbReference type="ARBA" id="ARBA00022723"/>
    </source>
</evidence>
<dbReference type="InterPro" id="IPR002401">
    <property type="entry name" value="Cyt_P450_E_grp-I"/>
</dbReference>
<evidence type="ECO:0000256" key="4">
    <source>
        <dbReference type="ARBA" id="ARBA00010617"/>
    </source>
</evidence>
<dbReference type="CDD" id="cd20628">
    <property type="entry name" value="CYP4"/>
    <property type="match status" value="1"/>
</dbReference>
<comment type="caution">
    <text evidence="13">The sequence shown here is derived from an EMBL/GenBank/DDBJ whole genome shotgun (WGS) entry which is preliminary data.</text>
</comment>
<dbReference type="EMBL" id="JAJSOF020000003">
    <property type="protein sequence ID" value="KAJ4450387.1"/>
    <property type="molecule type" value="Genomic_DNA"/>
</dbReference>
<keyword evidence="6" id="KW-0479">Metal-binding</keyword>
<protein>
    <recommendedName>
        <fullName evidence="15">Cytochrome P450</fullName>
    </recommendedName>
</protein>
<dbReference type="InterPro" id="IPR001128">
    <property type="entry name" value="Cyt_P450"/>
</dbReference>
<evidence type="ECO:0000256" key="7">
    <source>
        <dbReference type="ARBA" id="ARBA00022824"/>
    </source>
</evidence>
<evidence type="ECO:0000256" key="8">
    <source>
        <dbReference type="ARBA" id="ARBA00022848"/>
    </source>
</evidence>
<keyword evidence="12" id="KW-0472">Membrane</keyword>
<evidence type="ECO:0000256" key="1">
    <source>
        <dbReference type="ARBA" id="ARBA00001971"/>
    </source>
</evidence>
<dbReference type="Proteomes" id="UP001148838">
    <property type="component" value="Unassembled WGS sequence"/>
</dbReference>
<keyword evidence="14" id="KW-1185">Reference proteome</keyword>
<sequence length="468" mass="53952">EHWHIHRKLLTPAFHFRILEQFVEVFNNNANILLENLSKHVNGLDFEIRPYIQLCALDNISETAMGVTLNAQRGENTEYVKAVRSMGNIFIQRIAKPWIHPDFIFSLTSRGKEQKRCLSILHGLSKSVVKARKEQMQKSKFQTSEESAEDQCGIKRRLALLDLMLEASDDGIKLTDEEIREEVDTFMFEGNLNFTHVTGHDTTTAALSFALWNLSKHPDIQEKVFAELNDIFGDSDRNPTSYDLQNMKYLEMVIKETLRLYPSVPLFGRELADNMSFGDYIVPAGATVLFLPFMTMRRADIYPDPDKFDPDRFLPENCVGRHPFSYIPFSAGPRNCIVRPVYVIDVYKLTPSNGPKERSRRARDLTVASDNLSAIEFRPGDFFFNVEPVIRNEASHRKIVFRVTLHILYSTGQKFAMLEIKCTMCQVLRKFKLLESDCKEEVQFSIDFVMKTFKPLKIKLTNRSSSSH</sequence>
<dbReference type="Gene3D" id="1.10.630.10">
    <property type="entry name" value="Cytochrome P450"/>
    <property type="match status" value="1"/>
</dbReference>
<feature type="non-terminal residue" evidence="13">
    <location>
        <position position="1"/>
    </location>
</feature>
<keyword evidence="8" id="KW-0492">Microsome</keyword>
<dbReference type="PANTHER" id="PTHR24291:SF189">
    <property type="entry name" value="CYTOCHROME P450 4C3-RELATED"/>
    <property type="match status" value="1"/>
</dbReference>
<evidence type="ECO:0000313" key="14">
    <source>
        <dbReference type="Proteomes" id="UP001148838"/>
    </source>
</evidence>
<keyword evidence="10" id="KW-0408">Iron</keyword>
<evidence type="ECO:0008006" key="15">
    <source>
        <dbReference type="Google" id="ProtNLM"/>
    </source>
</evidence>
<evidence type="ECO:0000256" key="9">
    <source>
        <dbReference type="ARBA" id="ARBA00023002"/>
    </source>
</evidence>
<keyword evidence="7" id="KW-0256">Endoplasmic reticulum</keyword>
<dbReference type="InterPro" id="IPR050196">
    <property type="entry name" value="Cytochrome_P450_Monoox"/>
</dbReference>
<evidence type="ECO:0000256" key="2">
    <source>
        <dbReference type="ARBA" id="ARBA00004174"/>
    </source>
</evidence>
<accession>A0ABQ8TUJ5</accession>
<evidence type="ECO:0000256" key="11">
    <source>
        <dbReference type="ARBA" id="ARBA00023033"/>
    </source>
</evidence>
<comment type="subcellular location">
    <subcellularLocation>
        <location evidence="3">Endoplasmic reticulum membrane</location>
        <topology evidence="3">Peripheral membrane protein</topology>
    </subcellularLocation>
    <subcellularLocation>
        <location evidence="2">Microsome membrane</location>
        <topology evidence="2">Peripheral membrane protein</topology>
    </subcellularLocation>
</comment>
<organism evidence="13 14">
    <name type="scientific">Periplaneta americana</name>
    <name type="common">American cockroach</name>
    <name type="synonym">Blatta americana</name>
    <dbReference type="NCBI Taxonomy" id="6978"/>
    <lineage>
        <taxon>Eukaryota</taxon>
        <taxon>Metazoa</taxon>
        <taxon>Ecdysozoa</taxon>
        <taxon>Arthropoda</taxon>
        <taxon>Hexapoda</taxon>
        <taxon>Insecta</taxon>
        <taxon>Pterygota</taxon>
        <taxon>Neoptera</taxon>
        <taxon>Polyneoptera</taxon>
        <taxon>Dictyoptera</taxon>
        <taxon>Blattodea</taxon>
        <taxon>Blattoidea</taxon>
        <taxon>Blattidae</taxon>
        <taxon>Blattinae</taxon>
        <taxon>Periplaneta</taxon>
    </lineage>
</organism>
<evidence type="ECO:0000256" key="3">
    <source>
        <dbReference type="ARBA" id="ARBA00004406"/>
    </source>
</evidence>